<evidence type="ECO:0000256" key="1">
    <source>
        <dbReference type="ARBA" id="ARBA00004651"/>
    </source>
</evidence>
<evidence type="ECO:0000256" key="2">
    <source>
        <dbReference type="ARBA" id="ARBA00022475"/>
    </source>
</evidence>
<organism evidence="9 10">
    <name type="scientific">Drosophila madeirensis</name>
    <name type="common">Fruit fly</name>
    <dbReference type="NCBI Taxonomy" id="30013"/>
    <lineage>
        <taxon>Eukaryota</taxon>
        <taxon>Metazoa</taxon>
        <taxon>Ecdysozoa</taxon>
        <taxon>Arthropoda</taxon>
        <taxon>Hexapoda</taxon>
        <taxon>Insecta</taxon>
        <taxon>Pterygota</taxon>
        <taxon>Neoptera</taxon>
        <taxon>Endopterygota</taxon>
        <taxon>Diptera</taxon>
        <taxon>Brachycera</taxon>
        <taxon>Muscomorpha</taxon>
        <taxon>Ephydroidea</taxon>
        <taxon>Drosophilidae</taxon>
        <taxon>Drosophila</taxon>
        <taxon>Sophophora</taxon>
    </lineage>
</organism>
<sequence>MEGRRCLLSAARPYMQIFSVFALTPPPNFFDRMGYRRCLRRYLIVGYAIYSLLILGILIRISYVNVVALNEEIREFHLEDFTKAMGRVQKFVLATMGIANHLNMLLNFRRLGHIYEDIADLEMEINEASQCFGGQPGANSFRYRLAISCGLWLVVLVALMPRFTIQAMGPWVTFSNKILSELILIMLQLKCLEYCVFVVMVYELVLRLRHTLRQLQVELVDCNQRDMLQALCVALRRNQQLLGRVWRLVGELERYFTLPMMFLFLFNGLTILHVLNWAYINQFNPDDCCRYVRIGNCMLLLINPLVACSLSQRCINAYNSFPRTLHRIRCLPVASNYPILSMGLREYCLQLQHLRLLFTCGGFFDINLKNFGGLIVTILGYTIILVQFKFQAVAEKSVRFIPNNKSSTNYA</sequence>
<comment type="function">
    <text evidence="8">Gustatory receptor which mediates acceptance or avoidance behavior, depending on its substrates.</text>
</comment>
<feature type="transmembrane region" description="Helical" evidence="8">
    <location>
        <begin position="145"/>
        <end position="163"/>
    </location>
</feature>
<dbReference type="InterPro" id="IPR013604">
    <property type="entry name" value="7TM_chemorcpt"/>
</dbReference>
<evidence type="ECO:0000256" key="7">
    <source>
        <dbReference type="ARBA" id="ARBA00023224"/>
    </source>
</evidence>
<feature type="transmembrane region" description="Helical" evidence="8">
    <location>
        <begin position="88"/>
        <end position="106"/>
    </location>
</feature>
<dbReference type="PANTHER" id="PTHR21143:SF131">
    <property type="entry name" value="GUSTATORY AND ODORANT RECEPTOR 63A-RELATED"/>
    <property type="match status" value="1"/>
</dbReference>
<proteinExistence type="inferred from homology"/>
<evidence type="ECO:0000256" key="8">
    <source>
        <dbReference type="RuleBase" id="RU363108"/>
    </source>
</evidence>
<evidence type="ECO:0000256" key="5">
    <source>
        <dbReference type="ARBA" id="ARBA00023136"/>
    </source>
</evidence>
<name>A0AAU9FA94_DROMD</name>
<dbReference type="GO" id="GO:0033041">
    <property type="term" value="F:sweet taste receptor activity"/>
    <property type="evidence" value="ECO:0007669"/>
    <property type="project" value="TreeGrafter"/>
</dbReference>
<dbReference type="Proteomes" id="UP001500889">
    <property type="component" value="Chromosome O"/>
</dbReference>
<dbReference type="GO" id="GO:0005886">
    <property type="term" value="C:plasma membrane"/>
    <property type="evidence" value="ECO:0007669"/>
    <property type="project" value="UniProtKB-SubCell"/>
</dbReference>
<comment type="subcellular location">
    <subcellularLocation>
        <location evidence="1 8">Cell membrane</location>
        <topology evidence="1 8">Multi-pass membrane protein</topology>
    </subcellularLocation>
</comment>
<keyword evidence="2 8" id="KW-1003">Cell membrane</keyword>
<gene>
    <name evidence="9" type="ORF">DMAD_10591</name>
</gene>
<dbReference type="EMBL" id="AP029263">
    <property type="protein sequence ID" value="BFF92558.1"/>
    <property type="molecule type" value="Genomic_DNA"/>
</dbReference>
<keyword evidence="3 8" id="KW-0812">Transmembrane</keyword>
<dbReference type="Pfam" id="PF08395">
    <property type="entry name" value="7tm_7"/>
    <property type="match status" value="1"/>
</dbReference>
<evidence type="ECO:0000313" key="10">
    <source>
        <dbReference type="Proteomes" id="UP001500889"/>
    </source>
</evidence>
<protein>
    <recommendedName>
        <fullName evidence="8">Gustatory receptor</fullName>
    </recommendedName>
</protein>
<evidence type="ECO:0000256" key="3">
    <source>
        <dbReference type="ARBA" id="ARBA00022692"/>
    </source>
</evidence>
<reference evidence="9 10" key="1">
    <citation type="submission" date="2024-02" db="EMBL/GenBank/DDBJ databases">
        <title>A chromosome-level genome assembly of Drosophila madeirensis, a fruit fly species endemic to Madeira island.</title>
        <authorList>
            <person name="Tomihara K."/>
            <person name="Llopart A."/>
            <person name="Yamamoto D."/>
        </authorList>
    </citation>
    <scope>NUCLEOTIDE SEQUENCE [LARGE SCALE GENOMIC DNA]</scope>
    <source>
        <strain evidence="9 10">RF1</strain>
    </source>
</reference>
<evidence type="ECO:0000256" key="6">
    <source>
        <dbReference type="ARBA" id="ARBA00023170"/>
    </source>
</evidence>
<feature type="transmembrane region" description="Helical" evidence="8">
    <location>
        <begin position="255"/>
        <end position="275"/>
    </location>
</feature>
<keyword evidence="4 8" id="KW-1133">Transmembrane helix</keyword>
<feature type="transmembrane region" description="Helical" evidence="8">
    <location>
        <begin position="183"/>
        <end position="205"/>
    </location>
</feature>
<keyword evidence="10" id="KW-1185">Reference proteome</keyword>
<keyword evidence="5 8" id="KW-0472">Membrane</keyword>
<evidence type="ECO:0000256" key="4">
    <source>
        <dbReference type="ARBA" id="ARBA00022989"/>
    </source>
</evidence>
<feature type="transmembrane region" description="Helical" evidence="8">
    <location>
        <begin position="371"/>
        <end position="390"/>
    </location>
</feature>
<accession>A0AAU9FA94</accession>
<keyword evidence="7 8" id="KW-0807">Transducer</keyword>
<dbReference type="PANTHER" id="PTHR21143">
    <property type="entry name" value="INVERTEBRATE GUSTATORY RECEPTOR"/>
    <property type="match status" value="1"/>
</dbReference>
<dbReference type="GO" id="GO:0007165">
    <property type="term" value="P:signal transduction"/>
    <property type="evidence" value="ECO:0007669"/>
    <property type="project" value="UniProtKB-KW"/>
</dbReference>
<feature type="transmembrane region" description="Helical" evidence="8">
    <location>
        <begin position="42"/>
        <end position="68"/>
    </location>
</feature>
<evidence type="ECO:0000313" key="9">
    <source>
        <dbReference type="EMBL" id="BFF92558.1"/>
    </source>
</evidence>
<dbReference type="GO" id="GO:0030425">
    <property type="term" value="C:dendrite"/>
    <property type="evidence" value="ECO:0007669"/>
    <property type="project" value="TreeGrafter"/>
</dbReference>
<comment type="caution">
    <text evidence="8">Lacks conserved residue(s) required for the propagation of feature annotation.</text>
</comment>
<keyword evidence="6 8" id="KW-0675">Receptor</keyword>
<dbReference type="AlphaFoldDB" id="A0AAU9FA94"/>
<dbReference type="GO" id="GO:0043025">
    <property type="term" value="C:neuronal cell body"/>
    <property type="evidence" value="ECO:0007669"/>
    <property type="project" value="TreeGrafter"/>
</dbReference>
<dbReference type="GO" id="GO:0030424">
    <property type="term" value="C:axon"/>
    <property type="evidence" value="ECO:0007669"/>
    <property type="project" value="TreeGrafter"/>
</dbReference>
<comment type="similarity">
    <text evidence="8">Belongs to the insect chemoreceptor superfamily. Gustatory receptor (GR) family.</text>
</comment>